<dbReference type="PANTHER" id="PTHR47022:SF1">
    <property type="entry name" value="BTB AND MATH DOMAIN-CONTAINING PROTEIN 36-RELATED"/>
    <property type="match status" value="1"/>
</dbReference>
<sequence>QFFTFQNKHPVLELLKVGKLCDLSDPVKGFTNDDIIVEFYINITSSMGGTTVLKVPPYVILANVCVVSETDNVTLVLADKRVRVCEEFFQVRSGIYFEKFLFGYEEQRKRLSENKSKEVEFRDVKYEDFLDFIQFIYRMDNMRVPVVTSTF</sequence>
<dbReference type="Gene3D" id="3.30.710.10">
    <property type="entry name" value="Potassium Channel Kv1.1, Chain A"/>
    <property type="match status" value="1"/>
</dbReference>
<proteinExistence type="predicted"/>
<gene>
    <name evidence="2" type="ORF">PFISCL1PPCAC_26294</name>
</gene>
<dbReference type="InterPro" id="IPR011333">
    <property type="entry name" value="SKP1/BTB/POZ_sf"/>
</dbReference>
<dbReference type="InterPro" id="IPR000210">
    <property type="entry name" value="BTB/POZ_dom"/>
</dbReference>
<dbReference type="PANTHER" id="PTHR47022">
    <property type="entry name" value="BTB AND MATH DOMAIN-CONTAINING PROTEIN 36-RELATED"/>
    <property type="match status" value="1"/>
</dbReference>
<evidence type="ECO:0000259" key="1">
    <source>
        <dbReference type="PROSITE" id="PS50097"/>
    </source>
</evidence>
<reference evidence="2" key="1">
    <citation type="submission" date="2023-10" db="EMBL/GenBank/DDBJ databases">
        <title>Genome assembly of Pristionchus species.</title>
        <authorList>
            <person name="Yoshida K."/>
            <person name="Sommer R.J."/>
        </authorList>
    </citation>
    <scope>NUCLEOTIDE SEQUENCE</scope>
    <source>
        <strain evidence="2">RS5133</strain>
    </source>
</reference>
<evidence type="ECO:0000313" key="2">
    <source>
        <dbReference type="EMBL" id="GMT34997.1"/>
    </source>
</evidence>
<dbReference type="PROSITE" id="PS50097">
    <property type="entry name" value="BTB"/>
    <property type="match status" value="1"/>
</dbReference>
<feature type="domain" description="BTB" evidence="1">
    <location>
        <begin position="71"/>
        <end position="137"/>
    </location>
</feature>
<feature type="non-terminal residue" evidence="2">
    <location>
        <position position="1"/>
    </location>
</feature>
<organism evidence="2 3">
    <name type="scientific">Pristionchus fissidentatus</name>
    <dbReference type="NCBI Taxonomy" id="1538716"/>
    <lineage>
        <taxon>Eukaryota</taxon>
        <taxon>Metazoa</taxon>
        <taxon>Ecdysozoa</taxon>
        <taxon>Nematoda</taxon>
        <taxon>Chromadorea</taxon>
        <taxon>Rhabditida</taxon>
        <taxon>Rhabditina</taxon>
        <taxon>Diplogasteromorpha</taxon>
        <taxon>Diplogasteroidea</taxon>
        <taxon>Neodiplogasteridae</taxon>
        <taxon>Pristionchus</taxon>
    </lineage>
</organism>
<name>A0AAV5WV95_9BILA</name>
<evidence type="ECO:0000313" key="3">
    <source>
        <dbReference type="Proteomes" id="UP001432322"/>
    </source>
</evidence>
<dbReference type="Proteomes" id="UP001432322">
    <property type="component" value="Unassembled WGS sequence"/>
</dbReference>
<protein>
    <recommendedName>
        <fullName evidence="1">BTB domain-containing protein</fullName>
    </recommendedName>
</protein>
<dbReference type="AlphaFoldDB" id="A0AAV5WV95"/>
<keyword evidence="3" id="KW-1185">Reference proteome</keyword>
<accession>A0AAV5WV95</accession>
<dbReference type="EMBL" id="BTSY01000007">
    <property type="protein sequence ID" value="GMT34997.1"/>
    <property type="molecule type" value="Genomic_DNA"/>
</dbReference>
<comment type="caution">
    <text evidence="2">The sequence shown here is derived from an EMBL/GenBank/DDBJ whole genome shotgun (WGS) entry which is preliminary data.</text>
</comment>